<sequence length="273" mass="30427">MDREYALSSATDLGRRQLDYLEALLDARTKRCLEEVGLQPGMRCLDVGAGGGSITRWIADQVAPDGSVVAVDLDTNWMTGLDDYPGVEVYRHDINTGLPVEGRFDLIHVRLVLMHLEHRRDVLRRLVTALAPGGAVVVGDFTGPRQRVLAAPSAADQQLYLRVQEIAHAYVAREYPISYTWADEIDESLTGAGLIDVRGTEFSFTATGGEVACLLNRNYVQQLEDRLIAKSELTRADLDRYGDLMLDPRFRAWFYTFVCGAGRRPVVRRAKAL</sequence>
<comment type="caution">
    <text evidence="2">The sequence shown here is derived from an EMBL/GenBank/DDBJ whole genome shotgun (WGS) entry which is preliminary data.</text>
</comment>
<proteinExistence type="predicted"/>
<organism evidence="2 3">
    <name type="scientific">Kribbella karoonensis</name>
    <dbReference type="NCBI Taxonomy" id="324851"/>
    <lineage>
        <taxon>Bacteria</taxon>
        <taxon>Bacillati</taxon>
        <taxon>Actinomycetota</taxon>
        <taxon>Actinomycetes</taxon>
        <taxon>Propionibacteriales</taxon>
        <taxon>Kribbellaceae</taxon>
        <taxon>Kribbella</taxon>
    </lineage>
</organism>
<accession>A0ABN2ELN5</accession>
<keyword evidence="1" id="KW-0808">Transferase</keyword>
<dbReference type="InterPro" id="IPR029063">
    <property type="entry name" value="SAM-dependent_MTases_sf"/>
</dbReference>
<keyword evidence="2" id="KW-0489">Methyltransferase</keyword>
<reference evidence="2 3" key="1">
    <citation type="journal article" date="2019" name="Int. J. Syst. Evol. Microbiol.">
        <title>The Global Catalogue of Microorganisms (GCM) 10K type strain sequencing project: providing services to taxonomists for standard genome sequencing and annotation.</title>
        <authorList>
            <consortium name="The Broad Institute Genomics Platform"/>
            <consortium name="The Broad Institute Genome Sequencing Center for Infectious Disease"/>
            <person name="Wu L."/>
            <person name="Ma J."/>
        </authorList>
    </citation>
    <scope>NUCLEOTIDE SEQUENCE [LARGE SCALE GENOMIC DNA]</scope>
    <source>
        <strain evidence="2 3">JCM 14304</strain>
    </source>
</reference>
<dbReference type="GO" id="GO:0032259">
    <property type="term" value="P:methylation"/>
    <property type="evidence" value="ECO:0007669"/>
    <property type="project" value="UniProtKB-KW"/>
</dbReference>
<dbReference type="Gene3D" id="3.40.50.150">
    <property type="entry name" value="Vaccinia Virus protein VP39"/>
    <property type="match status" value="1"/>
</dbReference>
<dbReference type="PANTHER" id="PTHR43861">
    <property type="entry name" value="TRANS-ACONITATE 2-METHYLTRANSFERASE-RELATED"/>
    <property type="match status" value="1"/>
</dbReference>
<evidence type="ECO:0000313" key="3">
    <source>
        <dbReference type="Proteomes" id="UP001500190"/>
    </source>
</evidence>
<dbReference type="EMBL" id="BAAAND010000012">
    <property type="protein sequence ID" value="GAA1611124.1"/>
    <property type="molecule type" value="Genomic_DNA"/>
</dbReference>
<dbReference type="GO" id="GO:0008168">
    <property type="term" value="F:methyltransferase activity"/>
    <property type="evidence" value="ECO:0007669"/>
    <property type="project" value="UniProtKB-KW"/>
</dbReference>
<dbReference type="CDD" id="cd02440">
    <property type="entry name" value="AdoMet_MTases"/>
    <property type="match status" value="1"/>
</dbReference>
<dbReference type="RefSeq" id="WP_344199920.1">
    <property type="nucleotide sequence ID" value="NZ_BAAAND010000012.1"/>
</dbReference>
<dbReference type="Proteomes" id="UP001500190">
    <property type="component" value="Unassembled WGS sequence"/>
</dbReference>
<dbReference type="Pfam" id="PF13489">
    <property type="entry name" value="Methyltransf_23"/>
    <property type="match status" value="1"/>
</dbReference>
<dbReference type="SUPFAM" id="SSF53335">
    <property type="entry name" value="S-adenosyl-L-methionine-dependent methyltransferases"/>
    <property type="match status" value="1"/>
</dbReference>
<keyword evidence="3" id="KW-1185">Reference proteome</keyword>
<name>A0ABN2ELN5_9ACTN</name>
<evidence type="ECO:0000313" key="2">
    <source>
        <dbReference type="EMBL" id="GAA1611124.1"/>
    </source>
</evidence>
<protein>
    <submittedName>
        <fullName evidence="2">Class I SAM-dependent methyltransferase</fullName>
    </submittedName>
</protein>
<evidence type="ECO:0000256" key="1">
    <source>
        <dbReference type="ARBA" id="ARBA00022679"/>
    </source>
</evidence>
<dbReference type="PANTHER" id="PTHR43861:SF3">
    <property type="entry name" value="PUTATIVE (AFU_ORTHOLOGUE AFUA_2G14390)-RELATED"/>
    <property type="match status" value="1"/>
</dbReference>
<gene>
    <name evidence="2" type="ORF">GCM10009742_72290</name>
</gene>